<feature type="non-terminal residue" evidence="2">
    <location>
        <position position="1"/>
    </location>
</feature>
<organism evidence="2 3">
    <name type="scientific">Gulo gulo</name>
    <name type="common">Wolverine</name>
    <name type="synonym">Gluton</name>
    <dbReference type="NCBI Taxonomy" id="48420"/>
    <lineage>
        <taxon>Eukaryota</taxon>
        <taxon>Metazoa</taxon>
        <taxon>Chordata</taxon>
        <taxon>Craniata</taxon>
        <taxon>Vertebrata</taxon>
        <taxon>Euteleostomi</taxon>
        <taxon>Mammalia</taxon>
        <taxon>Eutheria</taxon>
        <taxon>Laurasiatheria</taxon>
        <taxon>Carnivora</taxon>
        <taxon>Caniformia</taxon>
        <taxon>Musteloidea</taxon>
        <taxon>Mustelidae</taxon>
        <taxon>Guloninae</taxon>
        <taxon>Gulo</taxon>
    </lineage>
</organism>
<dbReference type="Proteomes" id="UP000269945">
    <property type="component" value="Unassembled WGS sequence"/>
</dbReference>
<feature type="compositionally biased region" description="Gly residues" evidence="1">
    <location>
        <begin position="61"/>
        <end position="73"/>
    </location>
</feature>
<protein>
    <submittedName>
        <fullName evidence="2">Uncharacterized protein</fullName>
    </submittedName>
</protein>
<reference evidence="2 3" key="1">
    <citation type="submission" date="2018-10" db="EMBL/GenBank/DDBJ databases">
        <authorList>
            <person name="Ekblom R."/>
            <person name="Jareborg N."/>
        </authorList>
    </citation>
    <scope>NUCLEOTIDE SEQUENCE [LARGE SCALE GENOMIC DNA]</scope>
    <source>
        <tissue evidence="2">Muscle</tissue>
    </source>
</reference>
<sequence length="98" mass="10340">RESSYPHRPAGRAGKAALHTRLLPVRVHLADVHGVEVPGQREGSPPGQLSSQLRHRRSGPTGSGGAGACGPQGSGPRPCLPRFPPHIRPAPTWSPGRR</sequence>
<evidence type="ECO:0000313" key="2">
    <source>
        <dbReference type="EMBL" id="VCW69191.1"/>
    </source>
</evidence>
<evidence type="ECO:0000313" key="3">
    <source>
        <dbReference type="Proteomes" id="UP000269945"/>
    </source>
</evidence>
<accession>A0A9X9LIU5</accession>
<feature type="region of interest" description="Disordered" evidence="1">
    <location>
        <begin position="34"/>
        <end position="98"/>
    </location>
</feature>
<dbReference type="EMBL" id="CYRY02004711">
    <property type="protein sequence ID" value="VCW69191.1"/>
    <property type="molecule type" value="Genomic_DNA"/>
</dbReference>
<keyword evidence="3" id="KW-1185">Reference proteome</keyword>
<dbReference type="AlphaFoldDB" id="A0A9X9LIU5"/>
<evidence type="ECO:0000256" key="1">
    <source>
        <dbReference type="SAM" id="MobiDB-lite"/>
    </source>
</evidence>
<comment type="caution">
    <text evidence="2">The sequence shown here is derived from an EMBL/GenBank/DDBJ whole genome shotgun (WGS) entry which is preliminary data.</text>
</comment>
<name>A0A9X9LIU5_GULGU</name>
<gene>
    <name evidence="2" type="ORF">BN2614_LOCUS3</name>
</gene>
<feature type="compositionally biased region" description="Pro residues" evidence="1">
    <location>
        <begin position="78"/>
        <end position="88"/>
    </location>
</feature>
<proteinExistence type="predicted"/>
<feature type="non-terminal residue" evidence="2">
    <location>
        <position position="98"/>
    </location>
</feature>